<proteinExistence type="inferred from homology"/>
<reference evidence="14 15" key="1">
    <citation type="submission" date="2018-01" db="EMBL/GenBank/DDBJ databases">
        <title>Draft genome of the type strain Pseudomonas oceani DSM 100277 isolated from the deep water in Okinawa trough, northwestern Pacific Ocean.</title>
        <authorList>
            <person name="Gomila M."/>
            <person name="Mulet M."/>
            <person name="Garcia-Valdes E."/>
            <person name="Lalucat J."/>
        </authorList>
    </citation>
    <scope>NUCLEOTIDE SEQUENCE [LARGE SCALE GENOMIC DNA]</scope>
    <source>
        <strain evidence="14 15">DSM 100277</strain>
    </source>
</reference>
<evidence type="ECO:0000256" key="7">
    <source>
        <dbReference type="ARBA" id="ARBA00022723"/>
    </source>
</evidence>
<evidence type="ECO:0000256" key="1">
    <source>
        <dbReference type="ARBA" id="ARBA00001561"/>
    </source>
</evidence>
<dbReference type="GO" id="GO:0009254">
    <property type="term" value="P:peptidoglycan turnover"/>
    <property type="evidence" value="ECO:0007669"/>
    <property type="project" value="TreeGrafter"/>
</dbReference>
<keyword evidence="10" id="KW-0961">Cell wall biogenesis/degradation</keyword>
<accession>A0A2P4EYY5</accession>
<comment type="cofactor">
    <cofactor evidence="2">
        <name>Zn(2+)</name>
        <dbReference type="ChEBI" id="CHEBI:29105"/>
    </cofactor>
</comment>
<dbReference type="Gene3D" id="3.40.80.10">
    <property type="entry name" value="Peptidoglycan recognition protein-like"/>
    <property type="match status" value="1"/>
</dbReference>
<dbReference type="CDD" id="cd06583">
    <property type="entry name" value="PGRP"/>
    <property type="match status" value="1"/>
</dbReference>
<keyword evidence="15" id="KW-1185">Reference proteome</keyword>
<dbReference type="PANTHER" id="PTHR30417:SF4">
    <property type="entry name" value="1,6-ANHYDRO-N-ACETYLMURAMYL-L-ALANINE AMIDASE AMPD"/>
    <property type="match status" value="1"/>
</dbReference>
<dbReference type="Proteomes" id="UP000243451">
    <property type="component" value="Unassembled WGS sequence"/>
</dbReference>
<comment type="subcellular location">
    <subcellularLocation>
        <location evidence="3">Cytoplasm</location>
    </subcellularLocation>
</comment>
<dbReference type="InterPro" id="IPR036505">
    <property type="entry name" value="Amidase/PGRP_sf"/>
</dbReference>
<evidence type="ECO:0000256" key="8">
    <source>
        <dbReference type="ARBA" id="ARBA00022801"/>
    </source>
</evidence>
<name>A0A2P4EYY5_9GAMM</name>
<dbReference type="FunFam" id="3.40.80.10:FF:000002">
    <property type="entry name" value="1,6-anhydro-N-acetylmuramyl-L-alanine amidase"/>
    <property type="match status" value="1"/>
</dbReference>
<dbReference type="InterPro" id="IPR002502">
    <property type="entry name" value="Amidase_domain"/>
</dbReference>
<dbReference type="NCBIfam" id="NF008758">
    <property type="entry name" value="PRK11789.1"/>
    <property type="match status" value="1"/>
</dbReference>
<evidence type="ECO:0000313" key="14">
    <source>
        <dbReference type="EMBL" id="POB05693.1"/>
    </source>
</evidence>
<gene>
    <name evidence="14" type="ORF">C1949_03105</name>
</gene>
<dbReference type="AlphaFoldDB" id="A0A2P4EYY5"/>
<evidence type="ECO:0000313" key="15">
    <source>
        <dbReference type="Proteomes" id="UP000243451"/>
    </source>
</evidence>
<evidence type="ECO:0000256" key="10">
    <source>
        <dbReference type="ARBA" id="ARBA00023316"/>
    </source>
</evidence>
<evidence type="ECO:0000259" key="13">
    <source>
        <dbReference type="SMART" id="SM00644"/>
    </source>
</evidence>
<dbReference type="EMBL" id="PPSK01000002">
    <property type="protein sequence ID" value="POB05693.1"/>
    <property type="molecule type" value="Genomic_DNA"/>
</dbReference>
<evidence type="ECO:0000256" key="12">
    <source>
        <dbReference type="ARBA" id="ARBA00042615"/>
    </source>
</evidence>
<comment type="similarity">
    <text evidence="4">Belongs to the N-acetylmuramoyl-L-alanine amidase 2 family.</text>
</comment>
<evidence type="ECO:0000256" key="4">
    <source>
        <dbReference type="ARBA" id="ARBA00007553"/>
    </source>
</evidence>
<dbReference type="SUPFAM" id="SSF55846">
    <property type="entry name" value="N-acetylmuramoyl-L-alanine amidase-like"/>
    <property type="match status" value="1"/>
</dbReference>
<evidence type="ECO:0000256" key="5">
    <source>
        <dbReference type="ARBA" id="ARBA00011901"/>
    </source>
</evidence>
<dbReference type="RefSeq" id="WP_104737019.1">
    <property type="nucleotide sequence ID" value="NZ_BMHR01000004.1"/>
</dbReference>
<evidence type="ECO:0000256" key="11">
    <source>
        <dbReference type="ARBA" id="ARBA00039257"/>
    </source>
</evidence>
<dbReference type="OrthoDB" id="9794842at2"/>
<keyword evidence="7" id="KW-0479">Metal-binding</keyword>
<dbReference type="InterPro" id="IPR051206">
    <property type="entry name" value="NAMLAA_amidase_2"/>
</dbReference>
<dbReference type="GO" id="GO:0046872">
    <property type="term" value="F:metal ion binding"/>
    <property type="evidence" value="ECO:0007669"/>
    <property type="project" value="UniProtKB-KW"/>
</dbReference>
<dbReference type="GO" id="GO:0005737">
    <property type="term" value="C:cytoplasm"/>
    <property type="evidence" value="ECO:0007669"/>
    <property type="project" value="UniProtKB-SubCell"/>
</dbReference>
<evidence type="ECO:0000256" key="2">
    <source>
        <dbReference type="ARBA" id="ARBA00001947"/>
    </source>
</evidence>
<dbReference type="GO" id="GO:0071555">
    <property type="term" value="P:cell wall organization"/>
    <property type="evidence" value="ECO:0007669"/>
    <property type="project" value="UniProtKB-KW"/>
</dbReference>
<dbReference type="SMART" id="SM00644">
    <property type="entry name" value="Ami_2"/>
    <property type="match status" value="1"/>
</dbReference>
<sequence length="189" mass="20919">MRISEGWLEGGGRCPSSHCNERPAECDVSLLVIHNISLPPGEFGGGYVQPFFTGQLNPSIHPYFAEIADLRVSAHFLIERDGTITQFVSCNQRAWHAGASCFGGQENCNDFSVGIELEGADEVPYTDAQYRVLVRLTKALQCAYPAIENHRITGHEFIAPGRKTDPGPAFDWRRYLRALVCSSPAQELH</sequence>
<keyword evidence="8" id="KW-0378">Hydrolase</keyword>
<organism evidence="14 15">
    <name type="scientific">Halopseudomonas oceani</name>
    <dbReference type="NCBI Taxonomy" id="1708783"/>
    <lineage>
        <taxon>Bacteria</taxon>
        <taxon>Pseudomonadati</taxon>
        <taxon>Pseudomonadota</taxon>
        <taxon>Gammaproteobacteria</taxon>
        <taxon>Pseudomonadales</taxon>
        <taxon>Pseudomonadaceae</taxon>
        <taxon>Halopseudomonas</taxon>
    </lineage>
</organism>
<evidence type="ECO:0000256" key="3">
    <source>
        <dbReference type="ARBA" id="ARBA00004496"/>
    </source>
</evidence>
<comment type="caution">
    <text evidence="14">The sequence shown here is derived from an EMBL/GenBank/DDBJ whole genome shotgun (WGS) entry which is preliminary data.</text>
</comment>
<keyword evidence="6" id="KW-0963">Cytoplasm</keyword>
<dbReference type="PANTHER" id="PTHR30417">
    <property type="entry name" value="N-ACETYLMURAMOYL-L-ALANINE AMIDASE AMID"/>
    <property type="match status" value="1"/>
</dbReference>
<protein>
    <recommendedName>
        <fullName evidence="11">1,6-anhydro-N-acetylmuramyl-L-alanine amidase AmpD</fullName>
        <ecNumber evidence="5">3.5.1.28</ecNumber>
    </recommendedName>
    <alternativeName>
        <fullName evidence="12">N-acetylmuramoyl-L-alanine amidase</fullName>
    </alternativeName>
</protein>
<evidence type="ECO:0000256" key="9">
    <source>
        <dbReference type="ARBA" id="ARBA00022833"/>
    </source>
</evidence>
<keyword evidence="9" id="KW-0862">Zinc</keyword>
<dbReference type="EC" id="3.5.1.28" evidence="5"/>
<feature type="domain" description="N-acetylmuramoyl-L-alanine amidase" evidence="13">
    <location>
        <begin position="16"/>
        <end position="167"/>
    </location>
</feature>
<dbReference type="GO" id="GO:0009253">
    <property type="term" value="P:peptidoglycan catabolic process"/>
    <property type="evidence" value="ECO:0007669"/>
    <property type="project" value="InterPro"/>
</dbReference>
<evidence type="ECO:0000256" key="6">
    <source>
        <dbReference type="ARBA" id="ARBA00022490"/>
    </source>
</evidence>
<dbReference type="GO" id="GO:0008745">
    <property type="term" value="F:N-acetylmuramoyl-L-alanine amidase activity"/>
    <property type="evidence" value="ECO:0007669"/>
    <property type="project" value="UniProtKB-EC"/>
</dbReference>
<dbReference type="Pfam" id="PF01510">
    <property type="entry name" value="Amidase_2"/>
    <property type="match status" value="1"/>
</dbReference>
<comment type="catalytic activity">
    <reaction evidence="1">
        <text>Hydrolyzes the link between N-acetylmuramoyl residues and L-amino acid residues in certain cell-wall glycopeptides.</text>
        <dbReference type="EC" id="3.5.1.28"/>
    </reaction>
</comment>